<dbReference type="AlphaFoldDB" id="A0A218ZFU1"/>
<dbReference type="EMBL" id="MZNU01000058">
    <property type="protein sequence ID" value="OWP06026.1"/>
    <property type="molecule type" value="Genomic_DNA"/>
</dbReference>
<proteinExistence type="predicted"/>
<evidence type="ECO:0000313" key="4">
    <source>
        <dbReference type="Proteomes" id="UP000242519"/>
    </source>
</evidence>
<dbReference type="STRING" id="503106.A0A218ZFU1"/>
<name>A0A218ZFU1_9HELO</name>
<feature type="chain" id="PRO_5012555756" evidence="2">
    <location>
        <begin position="22"/>
        <end position="790"/>
    </location>
</feature>
<protein>
    <submittedName>
        <fullName evidence="3">Uncharacterized protein</fullName>
    </submittedName>
</protein>
<dbReference type="OrthoDB" id="3508681at2759"/>
<keyword evidence="4" id="KW-1185">Reference proteome</keyword>
<reference evidence="3 4" key="1">
    <citation type="submission" date="2017-04" db="EMBL/GenBank/DDBJ databases">
        <title>Draft genome sequence of Marssonina coronaria NL1: causal agent of apple blotch.</title>
        <authorList>
            <person name="Cheng Q."/>
        </authorList>
    </citation>
    <scope>NUCLEOTIDE SEQUENCE [LARGE SCALE GENOMIC DNA]</scope>
    <source>
        <strain evidence="3 4">NL1</strain>
    </source>
</reference>
<feature type="region of interest" description="Disordered" evidence="1">
    <location>
        <begin position="45"/>
        <end position="73"/>
    </location>
</feature>
<evidence type="ECO:0000313" key="3">
    <source>
        <dbReference type="EMBL" id="OWP06026.1"/>
    </source>
</evidence>
<gene>
    <name evidence="3" type="ORF">B2J93_1783</name>
</gene>
<comment type="caution">
    <text evidence="3">The sequence shown here is derived from an EMBL/GenBank/DDBJ whole genome shotgun (WGS) entry which is preliminary data.</text>
</comment>
<evidence type="ECO:0000256" key="1">
    <source>
        <dbReference type="SAM" id="MobiDB-lite"/>
    </source>
</evidence>
<feature type="signal peptide" evidence="2">
    <location>
        <begin position="1"/>
        <end position="21"/>
    </location>
</feature>
<organism evidence="3 4">
    <name type="scientific">Diplocarpon coronariae</name>
    <dbReference type="NCBI Taxonomy" id="2795749"/>
    <lineage>
        <taxon>Eukaryota</taxon>
        <taxon>Fungi</taxon>
        <taxon>Dikarya</taxon>
        <taxon>Ascomycota</taxon>
        <taxon>Pezizomycotina</taxon>
        <taxon>Leotiomycetes</taxon>
        <taxon>Helotiales</taxon>
        <taxon>Drepanopezizaceae</taxon>
        <taxon>Diplocarpon</taxon>
    </lineage>
</organism>
<sequence length="790" mass="88340">MVRASSFILLAIQVLVVAALAALLPHNITDVHRAGIPSNATWPNSTGGICRRGGRGCEPQRSPRPNGTGAHDAFVPSNVTWSSSTGRICRKDSQSCAAHRMPVLDGFSDADEPQIADIDYYRFSTENVIQSRVDDWYVAWSVARQNDTEWSEIGEWKLFAKDFGRTYNFECDLVFGACLDYPSLGDLQKMWPGDRVLVRRILFTFHRYTVAHAYVRSVEQAFDRTNVYLVGLVPQIVSTFSLQPDAKAKLKCDRLHAVITTAVAVGQGILSAVLGGLIAPELSVLSLGARVAIQEEAALQKELETLVPATARFVEVTEQIAEKQNVIAQGLQKVGPLGWTTIKLPGDKHVLKTGTPRDLAWVQSVVFGLPTYMKTFYDQVVSWHNSHRKIIDPGIAHGHICSDFEGDFQGNTAANRDNLGLQISSIFESTRLQRTAVFEALYHGVIAEPGQPSGTARWFGSRDWDQVLKQMESISDLEEIIKTAMVKSLISDTVASDFNYIKCGFDEHAPLLCKNSLASGKADSTVFCPHPDTDPQFMCDAKRWYFADHHAHDRKMAGAGGFETFAGGRFNFTTRGFLLESFWNYEQYGYANPENFGSWGHENSTSQGVGFRLPVCITDKPRFDTTGYPAICGDWHSSETVAFIDAMNAGVDSTIYKYRHDKMPMKLYTEIIPQALDDFPPLTRYLGLCDQAIRFPRTNEHVGPALNWLKMQQGRDKDCDMIKTATLSMDDEEEANRWFCTNQIGHGVFHREHFYTDSSNGRFLKSHQRRCEAWISKNGRDPKDPVRPGT</sequence>
<dbReference type="Proteomes" id="UP000242519">
    <property type="component" value="Unassembled WGS sequence"/>
</dbReference>
<evidence type="ECO:0000256" key="2">
    <source>
        <dbReference type="SAM" id="SignalP"/>
    </source>
</evidence>
<dbReference type="InParanoid" id="A0A218ZFU1"/>
<keyword evidence="2" id="KW-0732">Signal</keyword>
<accession>A0A218ZFU1</accession>